<gene>
    <name evidence="1" type="ORF">JOB18_035240</name>
</gene>
<protein>
    <recommendedName>
        <fullName evidence="3">Secreted protein</fullName>
    </recommendedName>
</protein>
<sequence>MAVAQLFTSALVAHCGRVYTFLTTVNERPCLLGLSVTVRVVGEERRWFSETMGCETLTSESCADEMESNGSSDRSRKVSAVWWGDEGCRDEVWRSAPAGGRDGVYQWGRKRGREAVMDFPTSNCICGGMR</sequence>
<dbReference type="EMBL" id="JAGKHQ010000021">
    <property type="protein sequence ID" value="KAG7475656.1"/>
    <property type="molecule type" value="Genomic_DNA"/>
</dbReference>
<dbReference type="AlphaFoldDB" id="A0AAV6PUK6"/>
<name>A0AAV6PUK6_SOLSE</name>
<evidence type="ECO:0000313" key="1">
    <source>
        <dbReference type="EMBL" id="KAG7475656.1"/>
    </source>
</evidence>
<keyword evidence="2" id="KW-1185">Reference proteome</keyword>
<comment type="caution">
    <text evidence="1">The sequence shown here is derived from an EMBL/GenBank/DDBJ whole genome shotgun (WGS) entry which is preliminary data.</text>
</comment>
<organism evidence="1 2">
    <name type="scientific">Solea senegalensis</name>
    <name type="common">Senegalese sole</name>
    <dbReference type="NCBI Taxonomy" id="28829"/>
    <lineage>
        <taxon>Eukaryota</taxon>
        <taxon>Metazoa</taxon>
        <taxon>Chordata</taxon>
        <taxon>Craniata</taxon>
        <taxon>Vertebrata</taxon>
        <taxon>Euteleostomi</taxon>
        <taxon>Actinopterygii</taxon>
        <taxon>Neopterygii</taxon>
        <taxon>Teleostei</taxon>
        <taxon>Neoteleostei</taxon>
        <taxon>Acanthomorphata</taxon>
        <taxon>Carangaria</taxon>
        <taxon>Pleuronectiformes</taxon>
        <taxon>Pleuronectoidei</taxon>
        <taxon>Soleidae</taxon>
        <taxon>Solea</taxon>
    </lineage>
</organism>
<evidence type="ECO:0000313" key="2">
    <source>
        <dbReference type="Proteomes" id="UP000693946"/>
    </source>
</evidence>
<dbReference type="Proteomes" id="UP000693946">
    <property type="component" value="Linkage Group LG9"/>
</dbReference>
<proteinExistence type="predicted"/>
<accession>A0AAV6PUK6</accession>
<evidence type="ECO:0008006" key="3">
    <source>
        <dbReference type="Google" id="ProtNLM"/>
    </source>
</evidence>
<reference evidence="1 2" key="1">
    <citation type="journal article" date="2021" name="Sci. Rep.">
        <title>Chromosome anchoring in Senegalese sole (Solea senegalensis) reveals sex-associated markers and genome rearrangements in flatfish.</title>
        <authorList>
            <person name="Guerrero-Cozar I."/>
            <person name="Gomez-Garrido J."/>
            <person name="Berbel C."/>
            <person name="Martinez-Blanch J.F."/>
            <person name="Alioto T."/>
            <person name="Claros M.G."/>
            <person name="Gagnaire P.A."/>
            <person name="Manchado M."/>
        </authorList>
    </citation>
    <scope>NUCLEOTIDE SEQUENCE [LARGE SCALE GENOMIC DNA]</scope>
    <source>
        <strain evidence="1">Sse05_10M</strain>
    </source>
</reference>